<feature type="chain" id="PRO_5041386720" evidence="1">
    <location>
        <begin position="17"/>
        <end position="645"/>
    </location>
</feature>
<sequence length="645" mass="71885">MSRALHWAFLLTPCLAVRDSVTDALRTEEDIPDGFDDFFSHFHVTPETHRAILPEHGDPAVTLSVVFALHPAASVLGLTLPPGYQLTDAAGLQSPGCPQVFAPFHLNEKSAYANETEAISLVRHVESCQVLNGLDAKGNSSDLEQKDATVMLTLKLVGDLPELSRKELAVDHGNGSIVTPMTWWYFHIRVLYPDRSPEPEVNRFMLHWASEANTMWEGETSFQSWPILGDWECAYSDWEGWGSCSARCGGGKRMLVRRPLLAPPSGRSCNDTIHPDPASCNEHPCHYSCQFHEEEIIKGECSATCGGGVRFSRKRFVIDGDNLHLCPQMGDQFSEELEPCNTEPCRAKCELAKTWTVVTPCDAVCGRGHFKVMKQVLQKEIDDESCIPEYKWLPCERQHCTAFTVSRTVPNLLPVPEDKAKLVLSWSQKTTSRKIVITAPLGYKFGEKDGKCTIYFHSLQPHLQSCKVGDTTNTIYLSFLTPLPPAETGGAQQGPSKHRYELGIDVTTPECPKTHWVADPIRNQIICDTDADKNRWVIQFLRDDTDAGAELKDSLGFITVWKEGIPVPKVLRLKAEPLLLEETPPAGKTTTTVTTTRMHVTDPNPHTETGIVMCMRDRDPGYCQGRTSKPDVTCGWQNVCQVRDD</sequence>
<comment type="caution">
    <text evidence="2">The sequence shown here is derived from an EMBL/GenBank/DDBJ whole genome shotgun (WGS) entry which is preliminary data.</text>
</comment>
<dbReference type="InterPro" id="IPR000884">
    <property type="entry name" value="TSP1_rpt"/>
</dbReference>
<organism evidence="2 3">
    <name type="scientific">Effrenium voratum</name>
    <dbReference type="NCBI Taxonomy" id="2562239"/>
    <lineage>
        <taxon>Eukaryota</taxon>
        <taxon>Sar</taxon>
        <taxon>Alveolata</taxon>
        <taxon>Dinophyceae</taxon>
        <taxon>Suessiales</taxon>
        <taxon>Symbiodiniaceae</taxon>
        <taxon>Effrenium</taxon>
    </lineage>
</organism>
<dbReference type="Gene3D" id="2.20.100.10">
    <property type="entry name" value="Thrombospondin type-1 (TSP1) repeat"/>
    <property type="match status" value="2"/>
</dbReference>
<dbReference type="InterPro" id="IPR036383">
    <property type="entry name" value="TSP1_rpt_sf"/>
</dbReference>
<accession>A0AA36NH54</accession>
<dbReference type="AlphaFoldDB" id="A0AA36NH54"/>
<proteinExistence type="predicted"/>
<dbReference type="PROSITE" id="PS50092">
    <property type="entry name" value="TSP1"/>
    <property type="match status" value="1"/>
</dbReference>
<dbReference type="SUPFAM" id="SSF82895">
    <property type="entry name" value="TSP-1 type 1 repeat"/>
    <property type="match status" value="2"/>
</dbReference>
<keyword evidence="3" id="KW-1185">Reference proteome</keyword>
<evidence type="ECO:0000313" key="2">
    <source>
        <dbReference type="EMBL" id="CAJ1403326.1"/>
    </source>
</evidence>
<dbReference type="Proteomes" id="UP001178507">
    <property type="component" value="Unassembled WGS sequence"/>
</dbReference>
<dbReference type="SMART" id="SM00209">
    <property type="entry name" value="TSP1"/>
    <property type="match status" value="2"/>
</dbReference>
<keyword evidence="1" id="KW-0732">Signal</keyword>
<evidence type="ECO:0000256" key="1">
    <source>
        <dbReference type="SAM" id="SignalP"/>
    </source>
</evidence>
<gene>
    <name evidence="2" type="ORF">EVOR1521_LOCUS26018</name>
</gene>
<protein>
    <submittedName>
        <fullName evidence="2">Uncharacterized protein</fullName>
    </submittedName>
</protein>
<reference evidence="2" key="1">
    <citation type="submission" date="2023-08" db="EMBL/GenBank/DDBJ databases">
        <authorList>
            <person name="Chen Y."/>
            <person name="Shah S."/>
            <person name="Dougan E. K."/>
            <person name="Thang M."/>
            <person name="Chan C."/>
        </authorList>
    </citation>
    <scope>NUCLEOTIDE SEQUENCE</scope>
</reference>
<name>A0AA36NH54_9DINO</name>
<evidence type="ECO:0000313" key="3">
    <source>
        <dbReference type="Proteomes" id="UP001178507"/>
    </source>
</evidence>
<feature type="signal peptide" evidence="1">
    <location>
        <begin position="1"/>
        <end position="16"/>
    </location>
</feature>
<dbReference type="EMBL" id="CAUJNA010003491">
    <property type="protein sequence ID" value="CAJ1403326.1"/>
    <property type="molecule type" value="Genomic_DNA"/>
</dbReference>